<dbReference type="AlphaFoldDB" id="A0A3N0VHD4"/>
<dbReference type="Proteomes" id="UP000282106">
    <property type="component" value="Unassembled WGS sequence"/>
</dbReference>
<accession>A0A3N0VHD4</accession>
<gene>
    <name evidence="1" type="ORF">ED208_06795</name>
</gene>
<evidence type="ECO:0000313" key="1">
    <source>
        <dbReference type="EMBL" id="ROH92070.1"/>
    </source>
</evidence>
<dbReference type="InParanoid" id="A0A3N0VHD4"/>
<keyword evidence="2" id="KW-1185">Reference proteome</keyword>
<dbReference type="PANTHER" id="PTHR33361:SF2">
    <property type="entry name" value="DUF885 DOMAIN-CONTAINING PROTEIN"/>
    <property type="match status" value="1"/>
</dbReference>
<proteinExistence type="predicted"/>
<dbReference type="RefSeq" id="WP_123211113.1">
    <property type="nucleotide sequence ID" value="NZ_RJVO01000002.1"/>
</dbReference>
<dbReference type="PANTHER" id="PTHR33361">
    <property type="entry name" value="GLR0591 PROTEIN"/>
    <property type="match status" value="1"/>
</dbReference>
<dbReference type="EMBL" id="RJVO01000002">
    <property type="protein sequence ID" value="ROH92070.1"/>
    <property type="molecule type" value="Genomic_DNA"/>
</dbReference>
<comment type="caution">
    <text evidence="1">The sequence shown here is derived from an EMBL/GenBank/DDBJ whole genome shotgun (WGS) entry which is preliminary data.</text>
</comment>
<name>A0A3N0VHD4_9GAMM</name>
<organism evidence="1 2">
    <name type="scientific">Stagnimonas aquatica</name>
    <dbReference type="NCBI Taxonomy" id="2689987"/>
    <lineage>
        <taxon>Bacteria</taxon>
        <taxon>Pseudomonadati</taxon>
        <taxon>Pseudomonadota</taxon>
        <taxon>Gammaproteobacteria</taxon>
        <taxon>Nevskiales</taxon>
        <taxon>Nevskiaceae</taxon>
        <taxon>Stagnimonas</taxon>
    </lineage>
</organism>
<evidence type="ECO:0000313" key="2">
    <source>
        <dbReference type="Proteomes" id="UP000282106"/>
    </source>
</evidence>
<dbReference type="InterPro" id="IPR010281">
    <property type="entry name" value="DUF885"/>
</dbReference>
<protein>
    <submittedName>
        <fullName evidence="1">DUF885 domain-containing protein</fullName>
    </submittedName>
</protein>
<reference evidence="1 2" key="1">
    <citation type="submission" date="2018-10" db="EMBL/GenBank/DDBJ databases">
        <authorList>
            <person name="Chen W.-M."/>
        </authorList>
    </citation>
    <scope>NUCLEOTIDE SEQUENCE [LARGE SCALE GENOMIC DNA]</scope>
    <source>
        <strain evidence="1 2">THS-13</strain>
    </source>
</reference>
<dbReference type="Pfam" id="PF05960">
    <property type="entry name" value="DUF885"/>
    <property type="match status" value="1"/>
</dbReference>
<sequence>MKKFFKWLGLSVLGLSALVAALGVNAWYFKPLSIDWLFNRTFLRIVLQDPELLSNLRLLEGFGIKGHQAKLTDISPEHETEMLAFTRSELETLHRYDRASLDEGTKLSYDVLDFFLTDAVEGERWRWHNYPVNQLFGVQNELPTFLLTIHQVNDLRDARDYVSRLNAVSLKFDQLLAGLKIREDKGIVPPRFVLEKVLVEMRAFVGKPAEQNDLYVQFADKLGKVEASDAERGPLLAGAKTAIDESVYPAYARLIAYCEALLPKATGNNGVWALPDGDAYYAYAVRNQTTTRMTPDEVHEIGLKEVARIETEMDAILRAQGLSEGSIGARVQQLAHDPAQLYPNDDAGRAQALKDYQAIIDEIDGGLGGAFNLRPPQGVKVERIPVFKEATSPGAYYNPPAFDGSRPGIFYANLRDMGEVAKFGMRTLVYHEAIPGHHFQIAIAQNLEGVPFFRKVLPFTAYVEGWALYAERLAWELGFQKEPLSNLGRLQAEMFRSVRLVVDSGMHHKRWSREQAIDYMREKTGMGEKEVTAEIERYLVMPAQALAYKTGMISILRLRDRAQAELGPAFDLKAFHDVVLSGGALPLPVLEQQVDAWIASRKAKAS</sequence>